<dbReference type="SUPFAM" id="SSF52091">
    <property type="entry name" value="SpoIIaa-like"/>
    <property type="match status" value="1"/>
</dbReference>
<dbReference type="Gene3D" id="2.60.120.10">
    <property type="entry name" value="Jelly Rolls"/>
    <property type="match status" value="1"/>
</dbReference>
<keyword evidence="2" id="KW-0472">Membrane</keyword>
<feature type="transmembrane region" description="Helical" evidence="2">
    <location>
        <begin position="398"/>
        <end position="419"/>
    </location>
</feature>
<organism evidence="4 5">
    <name type="scientific">Seminavis robusta</name>
    <dbReference type="NCBI Taxonomy" id="568900"/>
    <lineage>
        <taxon>Eukaryota</taxon>
        <taxon>Sar</taxon>
        <taxon>Stramenopiles</taxon>
        <taxon>Ochrophyta</taxon>
        <taxon>Bacillariophyta</taxon>
        <taxon>Bacillariophyceae</taxon>
        <taxon>Bacillariophycidae</taxon>
        <taxon>Naviculales</taxon>
        <taxon>Naviculaceae</taxon>
        <taxon>Seminavis</taxon>
    </lineage>
</organism>
<dbReference type="PROSITE" id="PS50801">
    <property type="entry name" value="STAS"/>
    <property type="match status" value="1"/>
</dbReference>
<dbReference type="EMBL" id="CAICTM010000061">
    <property type="protein sequence ID" value="CAB9499496.1"/>
    <property type="molecule type" value="Genomic_DNA"/>
</dbReference>
<keyword evidence="5" id="KW-1185">Reference proteome</keyword>
<gene>
    <name evidence="4" type="ORF">SEMRO_62_G035480.1</name>
</gene>
<dbReference type="InterPro" id="IPR036513">
    <property type="entry name" value="STAS_dom_sf"/>
</dbReference>
<dbReference type="PANTHER" id="PTHR43310">
    <property type="entry name" value="SULFATE TRANSPORTER YBAR-RELATED"/>
    <property type="match status" value="1"/>
</dbReference>
<dbReference type="OrthoDB" id="409725at2759"/>
<protein>
    <submittedName>
        <fullName evidence="4">Solute carrier family 26</fullName>
    </submittedName>
</protein>
<sequence>MTEEEAPSNSNKTGPTHRGATGSTVGLSIAEADEGAGSVSHLQSLFRQTGPPPPPPLPVHNEETETQESTLERKITQKTCNSNSKSYQEEATEQTSLLAPPPAPPPNNPFHSRDDSFVMTSSHPQSQSRLSSASYDSSGLSELFLSPSSQKTPKMGPAGASRKIPTPPLSTTSTSTQQPQAYNTGGSVREQPVKKQQPTPNTQKKKAKQQEPRITCQDLTNPTTYIGAFMFVLYHVVFTLASGSAIQRPHANNSILGLMTKMGALGIIFAGPVYLYNIGNGLPCMYPTCDLFLAPIFASIAKIIDDDLALLTNLSDEENDDMFLATFGVLAFIGMGLAGALLLLAGVFRVANLGAFLPYPVLCGFFTAVGILTWHLGFVVDTSGKSFRTVFLNGDTSLIGYALMHHIPGVIVAIIMKYLGPKNPAYVVLVLFATVATVYMVMFVTGTSLEDARGQGWFWYHEDIVYEHNSAAIGFSKWLPPAPFGVINGIIMGKVHWVSVWNGIQPACAMSFLYLIRCALHSASLLKNVPTLARTQKVEEEVTRTSLLLEHQPKPRKKTRLEKFSEIVDIEEVMKIEQTSTRQITEVERAKPTTWTLQTVLIQYGIAQVISACVGGFGTIPSVATSHAMFALRADRVAPQLGSIILIAVFYLTDFRLIAYVPKMAFSCLLSLAFIDITLTWLIRSYFKTKSKQEWLVVPLIVVFAMGMGLLKAVFLGIAISTFLFVGAFFQSGVVKFAASGLTIRSTIKRPVSSAQWLDHHGDLVQVVILQNYLFFGNCSSISSYIASMFEDVDEDDQENAILPPIPKFVVLDMALVTGMDTSTVDIISDILNLCQRHDCKLFLSGLSNNLRSVLAHAGVKPLGGQRSERKLRFFSSLDMAIGKAEDMLLDVQMEDNPGPSHLFSLQEESGFQVALRCIDEQHGSNFAKDLASLEEHTTPIELTPGESLYDSPSMPERGLFFIEKGVMKIERESGLTANTRSLASPLAFGGSISELRMRSDTIGRDNARMKSTKHSTPHQQTFRLARIGEGWVVGAVEAVSGLESVGVHLAVTSCRLHHLSYSRMEELEAAHPVVMLRLYKLLSHIMAKQQEITIGQLGTLHTIMSSPAQKGPVGRKATLMFQKLQ</sequence>
<feature type="transmembrane region" description="Helical" evidence="2">
    <location>
        <begin position="695"/>
        <end position="718"/>
    </location>
</feature>
<feature type="transmembrane region" description="Helical" evidence="2">
    <location>
        <begin position="258"/>
        <end position="276"/>
    </location>
</feature>
<feature type="transmembrane region" description="Helical" evidence="2">
    <location>
        <begin position="637"/>
        <end position="658"/>
    </location>
</feature>
<dbReference type="InterPro" id="IPR018490">
    <property type="entry name" value="cNMP-bd_dom_sf"/>
</dbReference>
<feature type="transmembrane region" description="Helical" evidence="2">
    <location>
        <begin position="356"/>
        <end position="378"/>
    </location>
</feature>
<dbReference type="InterPro" id="IPR014710">
    <property type="entry name" value="RmlC-like_jellyroll"/>
</dbReference>
<proteinExistence type="predicted"/>
<dbReference type="AlphaFoldDB" id="A0A9N8H3J8"/>
<keyword evidence="2" id="KW-0812">Transmembrane</keyword>
<dbReference type="InterPro" id="IPR052706">
    <property type="entry name" value="Membrane-Transporter-like"/>
</dbReference>
<feature type="region of interest" description="Disordered" evidence="1">
    <location>
        <begin position="1"/>
        <end position="215"/>
    </location>
</feature>
<feature type="transmembrane region" description="Helical" evidence="2">
    <location>
        <begin position="426"/>
        <end position="449"/>
    </location>
</feature>
<accession>A0A9N8H3J8</accession>
<evidence type="ECO:0000256" key="2">
    <source>
        <dbReference type="SAM" id="Phobius"/>
    </source>
</evidence>
<comment type="caution">
    <text evidence="4">The sequence shown here is derived from an EMBL/GenBank/DDBJ whole genome shotgun (WGS) entry which is preliminary data.</text>
</comment>
<dbReference type="InterPro" id="IPR002645">
    <property type="entry name" value="STAS_dom"/>
</dbReference>
<dbReference type="SUPFAM" id="SSF51206">
    <property type="entry name" value="cAMP-binding domain-like"/>
    <property type="match status" value="1"/>
</dbReference>
<dbReference type="CDD" id="cd07042">
    <property type="entry name" value="STAS_SulP_like_sulfate_transporter"/>
    <property type="match status" value="1"/>
</dbReference>
<evidence type="ECO:0000259" key="3">
    <source>
        <dbReference type="PROSITE" id="PS50801"/>
    </source>
</evidence>
<feature type="compositionally biased region" description="Low complexity" evidence="1">
    <location>
        <begin position="121"/>
        <end position="141"/>
    </location>
</feature>
<feature type="transmembrane region" description="Helical" evidence="2">
    <location>
        <begin position="664"/>
        <end position="683"/>
    </location>
</feature>
<evidence type="ECO:0000313" key="5">
    <source>
        <dbReference type="Proteomes" id="UP001153069"/>
    </source>
</evidence>
<reference evidence="4" key="1">
    <citation type="submission" date="2020-06" db="EMBL/GenBank/DDBJ databases">
        <authorList>
            <consortium name="Plant Systems Biology data submission"/>
        </authorList>
    </citation>
    <scope>NUCLEOTIDE SEQUENCE</scope>
    <source>
        <strain evidence="4">D6</strain>
    </source>
</reference>
<keyword evidence="2" id="KW-1133">Transmembrane helix</keyword>
<evidence type="ECO:0000256" key="1">
    <source>
        <dbReference type="SAM" id="MobiDB-lite"/>
    </source>
</evidence>
<feature type="transmembrane region" description="Helical" evidence="2">
    <location>
        <begin position="225"/>
        <end position="246"/>
    </location>
</feature>
<feature type="domain" description="STAS" evidence="3">
    <location>
        <begin position="765"/>
        <end position="885"/>
    </location>
</feature>
<feature type="transmembrane region" description="Helical" evidence="2">
    <location>
        <begin position="601"/>
        <end position="625"/>
    </location>
</feature>
<dbReference type="Proteomes" id="UP001153069">
    <property type="component" value="Unassembled WGS sequence"/>
</dbReference>
<feature type="compositionally biased region" description="Pro residues" evidence="1">
    <location>
        <begin position="99"/>
        <end position="108"/>
    </location>
</feature>
<feature type="transmembrane region" description="Helical" evidence="2">
    <location>
        <begin position="322"/>
        <end position="344"/>
    </location>
</feature>
<dbReference type="Pfam" id="PF01740">
    <property type="entry name" value="STAS"/>
    <property type="match status" value="1"/>
</dbReference>
<name>A0A9N8H3J8_9STRA</name>
<feature type="compositionally biased region" description="Low complexity" evidence="1">
    <location>
        <begin position="169"/>
        <end position="180"/>
    </location>
</feature>
<feature type="compositionally biased region" description="Polar residues" evidence="1">
    <location>
        <begin position="77"/>
        <end position="86"/>
    </location>
</feature>
<feature type="transmembrane region" description="Helical" evidence="2">
    <location>
        <begin position="724"/>
        <end position="744"/>
    </location>
</feature>
<dbReference type="Gene3D" id="3.30.750.24">
    <property type="entry name" value="STAS domain"/>
    <property type="match status" value="1"/>
</dbReference>
<evidence type="ECO:0000313" key="4">
    <source>
        <dbReference type="EMBL" id="CAB9499496.1"/>
    </source>
</evidence>
<dbReference type="PANTHER" id="PTHR43310:SF2">
    <property type="entry name" value="SLC26A_SULP TRANSPORTER DOMAIN-CONTAINING PROTEIN"/>
    <property type="match status" value="1"/>
</dbReference>